<feature type="transmembrane region" description="Helical" evidence="4">
    <location>
        <begin position="61"/>
        <end position="82"/>
    </location>
</feature>
<evidence type="ECO:0000313" key="6">
    <source>
        <dbReference type="EMBL" id="KAK3679544.1"/>
    </source>
</evidence>
<organism evidence="6 7">
    <name type="scientific">Recurvomyces mirabilis</name>
    <dbReference type="NCBI Taxonomy" id="574656"/>
    <lineage>
        <taxon>Eukaryota</taxon>
        <taxon>Fungi</taxon>
        <taxon>Dikarya</taxon>
        <taxon>Ascomycota</taxon>
        <taxon>Pezizomycotina</taxon>
        <taxon>Dothideomycetes</taxon>
        <taxon>Dothideomycetidae</taxon>
        <taxon>Mycosphaerellales</taxon>
        <taxon>Teratosphaeriaceae</taxon>
        <taxon>Recurvomyces</taxon>
    </lineage>
</organism>
<protein>
    <recommendedName>
        <fullName evidence="4">Copper transport protein</fullName>
    </recommendedName>
</protein>
<comment type="subcellular location">
    <subcellularLocation>
        <location evidence="4">Membrane</location>
        <topology evidence="4">Multi-pass membrane protein</topology>
    </subcellularLocation>
</comment>
<dbReference type="PANTHER" id="PTHR12483">
    <property type="entry name" value="SOLUTE CARRIER FAMILY 31 COPPER TRANSPORTERS"/>
    <property type="match status" value="1"/>
</dbReference>
<sequence length="176" mass="19236">MATSTSMGMSSMTGMSMPSATSSTSSSMSGMMGMDSMMMVFFSATNTPLYSTAWMPNGTGQYAGACIFLIVLSLLFRGLMAVRCNFTLLWTRWTRHNETPMLHREEDEIYLKHGGRRPWRINEAATRAILDTTLAAVSYLLMLAVMTMNVGYFLSILGGTFLGSFTVGGWTGATAH</sequence>
<comment type="similarity">
    <text evidence="4">Belongs to the copper transporter (Ctr) (TC 1.A.56) family. SLC31A subfamily.</text>
</comment>
<feature type="transmembrane region" description="Helical" evidence="4">
    <location>
        <begin position="124"/>
        <end position="146"/>
    </location>
</feature>
<keyword evidence="3 4" id="KW-0472">Membrane</keyword>
<keyword evidence="4" id="KW-0406">Ion transport</keyword>
<keyword evidence="4" id="KW-0186">Copper</keyword>
<keyword evidence="1 4" id="KW-0812">Transmembrane</keyword>
<evidence type="ECO:0000313" key="7">
    <source>
        <dbReference type="Proteomes" id="UP001274830"/>
    </source>
</evidence>
<dbReference type="InterPro" id="IPR007274">
    <property type="entry name" value="Cop_transporter"/>
</dbReference>
<dbReference type="AlphaFoldDB" id="A0AAE0WX79"/>
<dbReference type="Pfam" id="PF04145">
    <property type="entry name" value="Ctr"/>
    <property type="match status" value="1"/>
</dbReference>
<dbReference type="PANTHER" id="PTHR12483:SF120">
    <property type="entry name" value="HIGH-AFFINITY COPPER TRANSPORTER CTRA2"/>
    <property type="match status" value="1"/>
</dbReference>
<dbReference type="Proteomes" id="UP001274830">
    <property type="component" value="Unassembled WGS sequence"/>
</dbReference>
<evidence type="ECO:0000256" key="2">
    <source>
        <dbReference type="ARBA" id="ARBA00022989"/>
    </source>
</evidence>
<keyword evidence="2 4" id="KW-1133">Transmembrane helix</keyword>
<keyword evidence="4" id="KW-0813">Transport</keyword>
<dbReference type="GO" id="GO:0005375">
    <property type="term" value="F:copper ion transmembrane transporter activity"/>
    <property type="evidence" value="ECO:0007669"/>
    <property type="project" value="UniProtKB-UniRule"/>
</dbReference>
<comment type="caution">
    <text evidence="6">The sequence shown here is derived from an EMBL/GenBank/DDBJ whole genome shotgun (WGS) entry which is preliminary data.</text>
</comment>
<evidence type="ECO:0000256" key="3">
    <source>
        <dbReference type="ARBA" id="ARBA00023136"/>
    </source>
</evidence>
<accession>A0AAE0WX79</accession>
<dbReference type="GO" id="GO:0005886">
    <property type="term" value="C:plasma membrane"/>
    <property type="evidence" value="ECO:0007669"/>
    <property type="project" value="TreeGrafter"/>
</dbReference>
<evidence type="ECO:0000256" key="4">
    <source>
        <dbReference type="RuleBase" id="RU367022"/>
    </source>
</evidence>
<keyword evidence="4" id="KW-0187">Copper transport</keyword>
<dbReference type="EMBL" id="JAUTXT010000002">
    <property type="protein sequence ID" value="KAK3679544.1"/>
    <property type="molecule type" value="Genomic_DNA"/>
</dbReference>
<name>A0AAE0WX79_9PEZI</name>
<evidence type="ECO:0000256" key="1">
    <source>
        <dbReference type="ARBA" id="ARBA00022692"/>
    </source>
</evidence>
<proteinExistence type="inferred from homology"/>
<keyword evidence="7" id="KW-1185">Reference proteome</keyword>
<reference evidence="6" key="1">
    <citation type="submission" date="2023-07" db="EMBL/GenBank/DDBJ databases">
        <title>Black Yeasts Isolated from many extreme environments.</title>
        <authorList>
            <person name="Coleine C."/>
            <person name="Stajich J.E."/>
            <person name="Selbmann L."/>
        </authorList>
    </citation>
    <scope>NUCLEOTIDE SEQUENCE</scope>
    <source>
        <strain evidence="6">CCFEE 5485</strain>
    </source>
</reference>
<gene>
    <name evidence="6" type="ORF">LTR78_001105</name>
</gene>
<feature type="region of interest" description="Disordered" evidence="5">
    <location>
        <begin position="1"/>
        <end position="28"/>
    </location>
</feature>
<evidence type="ECO:0000256" key="5">
    <source>
        <dbReference type="SAM" id="MobiDB-lite"/>
    </source>
</evidence>